<sequence length="63" mass="7217">MQSIANGPSASRVAHSDVSNLGSVQYGICKWEEKPRAHVFFPRARAQMRRKRNPWFFFSFGSS</sequence>
<protein>
    <submittedName>
        <fullName evidence="1">Uncharacterized protein</fullName>
    </submittedName>
</protein>
<gene>
    <name evidence="1" type="ORF">BALAC2494_01999</name>
</gene>
<organism evidence="1 2">
    <name type="scientific">Bifidobacterium animalis subsp. lactis CNCM I-2494</name>
    <dbReference type="NCBI Taxonomy" id="1042403"/>
    <lineage>
        <taxon>Bacteria</taxon>
        <taxon>Bacillati</taxon>
        <taxon>Actinomycetota</taxon>
        <taxon>Actinomycetes</taxon>
        <taxon>Bifidobacteriales</taxon>
        <taxon>Bifidobacteriaceae</taxon>
        <taxon>Bifidobacterium</taxon>
    </lineage>
</organism>
<reference evidence="1 2" key="1">
    <citation type="journal article" date="2011" name="J. Bacteriol.">
        <title>Genome Sequence of the Probiotic Strain Bifidobacterium animalis subsp. lactis CNCM I-2494.</title>
        <authorList>
            <person name="Chervaux C."/>
            <person name="Grimaldi C."/>
            <person name="Bolotin A."/>
            <person name="Quinquis B."/>
            <person name="Legrain-Raspaud S."/>
            <person name="van Hylckama Vlieg J.E."/>
            <person name="Denariaz G."/>
            <person name="Smokvina T."/>
        </authorList>
    </citation>
    <scope>NUCLEOTIDE SEQUENCE [LARGE SCALE GENOMIC DNA]</scope>
    <source>
        <strain evidence="1 2">CNCM I-2494</strain>
    </source>
</reference>
<evidence type="ECO:0000313" key="2">
    <source>
        <dbReference type="Proteomes" id="UP000008394"/>
    </source>
</evidence>
<dbReference type="EMBL" id="CP002915">
    <property type="protein sequence ID" value="AEK29831.1"/>
    <property type="molecule type" value="Genomic_DNA"/>
</dbReference>
<proteinExistence type="predicted"/>
<evidence type="ECO:0000313" key="1">
    <source>
        <dbReference type="EMBL" id="AEK29831.1"/>
    </source>
</evidence>
<dbReference type="AlphaFoldDB" id="A0A806FRP8"/>
<dbReference type="Proteomes" id="UP000008394">
    <property type="component" value="Chromosome"/>
</dbReference>
<name>A0A806FRP8_BIFAN</name>
<dbReference type="KEGG" id="bnm:BALAC2494_01999"/>
<accession>A0A806FRP8</accession>